<evidence type="ECO:0000313" key="4">
    <source>
        <dbReference type="EMBL" id="OLP46691.1"/>
    </source>
</evidence>
<dbReference type="Gene3D" id="3.40.50.2300">
    <property type="match status" value="1"/>
</dbReference>
<organism evidence="4 5">
    <name type="scientific">Rhizobium oryziradicis</name>
    <dbReference type="NCBI Taxonomy" id="1867956"/>
    <lineage>
        <taxon>Bacteria</taxon>
        <taxon>Pseudomonadati</taxon>
        <taxon>Pseudomonadota</taxon>
        <taxon>Alphaproteobacteria</taxon>
        <taxon>Hyphomicrobiales</taxon>
        <taxon>Rhizobiaceae</taxon>
        <taxon>Rhizobium/Agrobacterium group</taxon>
        <taxon>Rhizobium</taxon>
    </lineage>
</organism>
<dbReference type="GO" id="GO:0000160">
    <property type="term" value="P:phosphorelay signal transduction system"/>
    <property type="evidence" value="ECO:0007669"/>
    <property type="project" value="InterPro"/>
</dbReference>
<dbReference type="SMART" id="SM00448">
    <property type="entry name" value="REC"/>
    <property type="match status" value="1"/>
</dbReference>
<dbReference type="InterPro" id="IPR050595">
    <property type="entry name" value="Bact_response_regulator"/>
</dbReference>
<evidence type="ECO:0000256" key="1">
    <source>
        <dbReference type="ARBA" id="ARBA00022553"/>
    </source>
</evidence>
<dbReference type="PROSITE" id="PS50110">
    <property type="entry name" value="RESPONSE_REGULATORY"/>
    <property type="match status" value="1"/>
</dbReference>
<evidence type="ECO:0000256" key="2">
    <source>
        <dbReference type="PROSITE-ProRule" id="PRU00169"/>
    </source>
</evidence>
<proteinExistence type="predicted"/>
<feature type="domain" description="Response regulatory" evidence="3">
    <location>
        <begin position="11"/>
        <end position="125"/>
    </location>
</feature>
<dbReference type="SUPFAM" id="SSF52172">
    <property type="entry name" value="CheY-like"/>
    <property type="match status" value="1"/>
</dbReference>
<dbReference type="Pfam" id="PF00072">
    <property type="entry name" value="Response_reg"/>
    <property type="match status" value="1"/>
</dbReference>
<comment type="caution">
    <text evidence="4">The sequence shown here is derived from an EMBL/GenBank/DDBJ whole genome shotgun (WGS) entry which is preliminary data.</text>
</comment>
<dbReference type="AlphaFoldDB" id="A0A1Q8ZXC9"/>
<keyword evidence="1 2" id="KW-0597">Phosphoprotein</keyword>
<protein>
    <submittedName>
        <fullName evidence="4">Two-component system response regulator</fullName>
    </submittedName>
</protein>
<keyword evidence="5" id="KW-1185">Reference proteome</keyword>
<dbReference type="PANTHER" id="PTHR44591:SF25">
    <property type="entry name" value="CHEMOTAXIS TWO-COMPONENT RESPONSE REGULATOR"/>
    <property type="match status" value="1"/>
</dbReference>
<dbReference type="PANTHER" id="PTHR44591">
    <property type="entry name" value="STRESS RESPONSE REGULATOR PROTEIN 1"/>
    <property type="match status" value="1"/>
</dbReference>
<accession>A0A1Q8ZXC9</accession>
<dbReference type="InterPro" id="IPR011006">
    <property type="entry name" value="CheY-like_superfamily"/>
</dbReference>
<evidence type="ECO:0000313" key="5">
    <source>
        <dbReference type="Proteomes" id="UP000186894"/>
    </source>
</evidence>
<dbReference type="EMBL" id="MKIM01000019">
    <property type="protein sequence ID" value="OLP46691.1"/>
    <property type="molecule type" value="Genomic_DNA"/>
</dbReference>
<evidence type="ECO:0000259" key="3">
    <source>
        <dbReference type="PROSITE" id="PS50110"/>
    </source>
</evidence>
<name>A0A1Q8ZXC9_9HYPH</name>
<dbReference type="OrthoDB" id="9782655at2"/>
<sequence>MKEITVESHTTISIIDDDDAVRMATASLVRSLGFQTTIFASAEEFLQSQQVQTSACIITDIQMPGMNGVEMQSALRAAGNNIPMIFMTAFPEDNIRRQAFEAGAAGFLIKPFEGDQILACLDKAIGAGSRGAENHTLPGSD</sequence>
<dbReference type="STRING" id="1867956.BJF95_15285"/>
<gene>
    <name evidence="4" type="ORF">BJF95_15285</name>
</gene>
<reference evidence="4 5" key="1">
    <citation type="submission" date="2016-09" db="EMBL/GenBank/DDBJ databases">
        <title>Rhizobium oryziradicis sp. nov., isolated from the root of rice.</title>
        <authorList>
            <person name="Zhao J."/>
            <person name="Zhang X."/>
        </authorList>
    </citation>
    <scope>NUCLEOTIDE SEQUENCE [LARGE SCALE GENOMIC DNA]</scope>
    <source>
        <strain evidence="4 5">N19</strain>
    </source>
</reference>
<dbReference type="InterPro" id="IPR001789">
    <property type="entry name" value="Sig_transdc_resp-reg_receiver"/>
</dbReference>
<feature type="modified residue" description="4-aspartylphosphate" evidence="2">
    <location>
        <position position="60"/>
    </location>
</feature>
<dbReference type="Proteomes" id="UP000186894">
    <property type="component" value="Unassembled WGS sequence"/>
</dbReference>